<keyword evidence="2" id="KW-1185">Reference proteome</keyword>
<dbReference type="EMBL" id="JBHSOW010000043">
    <property type="protein sequence ID" value="MFC5649988.1"/>
    <property type="molecule type" value="Genomic_DNA"/>
</dbReference>
<comment type="caution">
    <text evidence="1">The sequence shown here is derived from an EMBL/GenBank/DDBJ whole genome shotgun (WGS) entry which is preliminary data.</text>
</comment>
<reference evidence="2" key="1">
    <citation type="journal article" date="2019" name="Int. J. Syst. Evol. Microbiol.">
        <title>The Global Catalogue of Microorganisms (GCM) 10K type strain sequencing project: providing services to taxonomists for standard genome sequencing and annotation.</title>
        <authorList>
            <consortium name="The Broad Institute Genomics Platform"/>
            <consortium name="The Broad Institute Genome Sequencing Center for Infectious Disease"/>
            <person name="Wu L."/>
            <person name="Ma J."/>
        </authorList>
    </citation>
    <scope>NUCLEOTIDE SEQUENCE [LARGE SCALE GENOMIC DNA]</scope>
    <source>
        <strain evidence="2">CGMCC 1.3240</strain>
    </source>
</reference>
<organism evidence="1 2">
    <name type="scientific">Paenibacillus solisilvae</name>
    <dbReference type="NCBI Taxonomy" id="2486751"/>
    <lineage>
        <taxon>Bacteria</taxon>
        <taxon>Bacillati</taxon>
        <taxon>Bacillota</taxon>
        <taxon>Bacilli</taxon>
        <taxon>Bacillales</taxon>
        <taxon>Paenibacillaceae</taxon>
        <taxon>Paenibacillus</taxon>
    </lineage>
</organism>
<name>A0ABW0VX00_9BACL</name>
<evidence type="ECO:0000313" key="1">
    <source>
        <dbReference type="EMBL" id="MFC5649988.1"/>
    </source>
</evidence>
<evidence type="ECO:0008006" key="3">
    <source>
        <dbReference type="Google" id="ProtNLM"/>
    </source>
</evidence>
<sequence>MAVQQLLQNFYREMNTDLELIVPHWAPHKQVVHKLIQSAGVFSGDFTTNVLVIGAGNGHDLPLPEIASRPLLKLNKNSMRGYSSGRK</sequence>
<dbReference type="Proteomes" id="UP001596047">
    <property type="component" value="Unassembled WGS sequence"/>
</dbReference>
<evidence type="ECO:0000313" key="2">
    <source>
        <dbReference type="Proteomes" id="UP001596047"/>
    </source>
</evidence>
<protein>
    <recommendedName>
        <fullName evidence="3">Class I SAM-dependent methyltransferase</fullName>
    </recommendedName>
</protein>
<gene>
    <name evidence="1" type="ORF">ACFPYJ_12830</name>
</gene>
<proteinExistence type="predicted"/>
<accession>A0ABW0VX00</accession>
<dbReference type="RefSeq" id="WP_379188539.1">
    <property type="nucleotide sequence ID" value="NZ_JBHSOW010000043.1"/>
</dbReference>